<dbReference type="Pfam" id="PF13489">
    <property type="entry name" value="Methyltransf_23"/>
    <property type="match status" value="1"/>
</dbReference>
<comment type="similarity">
    <text evidence="1">Belongs to the methyltransferase superfamily. LaeA methyltransferase family.</text>
</comment>
<reference evidence="3" key="1">
    <citation type="submission" date="2019-04" db="EMBL/GenBank/DDBJ databases">
        <authorList>
            <person name="Melise S."/>
            <person name="Noan J."/>
            <person name="Okalmin O."/>
        </authorList>
    </citation>
    <scope>NUCLEOTIDE SEQUENCE</scope>
    <source>
        <strain evidence="3">FN9</strain>
    </source>
</reference>
<evidence type="ECO:0008006" key="4">
    <source>
        <dbReference type="Google" id="ProtNLM"/>
    </source>
</evidence>
<dbReference type="SUPFAM" id="SSF53335">
    <property type="entry name" value="S-adenosyl-L-methionine-dependent methyltransferases"/>
    <property type="match status" value="1"/>
</dbReference>
<evidence type="ECO:0000256" key="2">
    <source>
        <dbReference type="SAM" id="MobiDB-lite"/>
    </source>
</evidence>
<dbReference type="PANTHER" id="PTHR43591">
    <property type="entry name" value="METHYLTRANSFERASE"/>
    <property type="match status" value="1"/>
</dbReference>
<dbReference type="InterPro" id="IPR029063">
    <property type="entry name" value="SAM-dependent_MTases_sf"/>
</dbReference>
<feature type="compositionally biased region" description="Low complexity" evidence="2">
    <location>
        <begin position="19"/>
        <end position="30"/>
    </location>
</feature>
<feature type="compositionally biased region" description="Acidic residues" evidence="2">
    <location>
        <begin position="38"/>
        <end position="57"/>
    </location>
</feature>
<dbReference type="GO" id="GO:0008168">
    <property type="term" value="F:methyltransferase activity"/>
    <property type="evidence" value="ECO:0007669"/>
    <property type="project" value="TreeGrafter"/>
</dbReference>
<feature type="region of interest" description="Disordered" evidence="2">
    <location>
        <begin position="1"/>
        <end position="63"/>
    </location>
</feature>
<organism evidence="3">
    <name type="scientific">Gibberella zeae</name>
    <name type="common">Wheat head blight fungus</name>
    <name type="synonym">Fusarium graminearum</name>
    <dbReference type="NCBI Taxonomy" id="5518"/>
    <lineage>
        <taxon>Eukaryota</taxon>
        <taxon>Fungi</taxon>
        <taxon>Dikarya</taxon>
        <taxon>Ascomycota</taxon>
        <taxon>Pezizomycotina</taxon>
        <taxon>Sordariomycetes</taxon>
        <taxon>Hypocreomycetidae</taxon>
        <taxon>Hypocreales</taxon>
        <taxon>Nectriaceae</taxon>
        <taxon>Fusarium</taxon>
    </lineage>
</organism>
<dbReference type="EMBL" id="CAAKMV010000163">
    <property type="protein sequence ID" value="VIO62794.1"/>
    <property type="molecule type" value="Genomic_DNA"/>
</dbReference>
<accession>A0A4E9EIZ3</accession>
<dbReference type="PANTHER" id="PTHR43591:SF31">
    <property type="entry name" value="LAEA-LIKE, PUTATIVE (AFU_ORTHOLOGUE AFUA_8G01930)-RELATED"/>
    <property type="match status" value="1"/>
</dbReference>
<dbReference type="Gene3D" id="3.40.50.150">
    <property type="entry name" value="Vaccinia Virus protein VP39"/>
    <property type="match status" value="1"/>
</dbReference>
<feature type="compositionally biased region" description="Basic and acidic residues" evidence="2">
    <location>
        <begin position="1"/>
        <end position="17"/>
    </location>
</feature>
<sequence length="381" mass="42798">MTITTEAERPTDLDPDLKTAATATATATTTGRHAPTTEESDLQAESEGDFPDDDSALGDDAASSTASINSSIMAYRTENGRTYHAFRESINYVLPNDSSEQERLDLQHHLFTLTLGGKLYLSPLQRDDKPLGRVLDAGTGTGVWAIDFADAHPETQVLGIDLSPIQPNFLPTNLEFQVDDLEDEWTYNYKFDFVFGRMLTGSIGDWPKFFQQSFDSLNPGGWIECQDITFPGESDDGTLLKGSPIDQWCELMTEAANNFGRSAVSAKLYKQQMIDAGFINVTEVIYKWPSNRWPADPYYKELGMILWKILMIGMLIVLGFWCNHNIAGELSGLSMALFTKGLGWSFEEVEVFLAKVRTDMRDRRIHAWWPIHVVYGQKPDY</sequence>
<proteinExistence type="inferred from homology"/>
<name>A0A4E9EIZ3_GIBZA</name>
<protein>
    <recommendedName>
        <fullName evidence="4">Methyltransferase</fullName>
    </recommendedName>
</protein>
<evidence type="ECO:0000256" key="1">
    <source>
        <dbReference type="ARBA" id="ARBA00038158"/>
    </source>
</evidence>
<dbReference type="CDD" id="cd02440">
    <property type="entry name" value="AdoMet_MTases"/>
    <property type="match status" value="1"/>
</dbReference>
<dbReference type="AlphaFoldDB" id="A0A4E9EIZ3"/>
<evidence type="ECO:0000313" key="3">
    <source>
        <dbReference type="EMBL" id="VIO62794.1"/>
    </source>
</evidence>
<gene>
    <name evidence="3" type="ORF">FUG_LOCUS477733</name>
</gene>